<dbReference type="AlphaFoldDB" id="A0A2N5M1C3"/>
<dbReference type="InterPro" id="IPR002575">
    <property type="entry name" value="Aminoglycoside_PTrfase"/>
</dbReference>
<accession>A0A2N5M1C3</accession>
<evidence type="ECO:0000259" key="1">
    <source>
        <dbReference type="Pfam" id="PF01636"/>
    </source>
</evidence>
<organism evidence="2 3">
    <name type="scientific">Peribacillus deserti</name>
    <dbReference type="NCBI Taxonomy" id="673318"/>
    <lineage>
        <taxon>Bacteria</taxon>
        <taxon>Bacillati</taxon>
        <taxon>Bacillota</taxon>
        <taxon>Bacilli</taxon>
        <taxon>Bacillales</taxon>
        <taxon>Bacillaceae</taxon>
        <taxon>Peribacillus</taxon>
    </lineage>
</organism>
<dbReference type="RefSeq" id="WP_101645225.1">
    <property type="nucleotide sequence ID" value="NZ_PGUY01000065.1"/>
</dbReference>
<sequence length="440" mass="50924">MKIMLFISHPSHSKLLVLPTENGFVLPIVDAELLQAEMVGPLQSAVRTQLGYETSIGRQLFKRDNDYPQAIFEARLIDYDAGKGQWSDAKDIQRILLPSEASKHILESWIAEQKDIPRNRAKWFHPNFSTQSREWIFKEMNAANIRTCGKLDQVKASDFCLIERIPTTDGDLFFKAVSKASCHEAALTEYLHRRHPDLTADCVSVDNSSGWLLMRDIGGEPLRGNRNKKIWQRAIQEYSELQASEADTTDDLLAIGVPDRRIPKLKKEIEMYLRSMCDTGLDIKETEKIIELQPIILDMCDQLDFLPASIDHGDLHSGNIRTKNENFVFFDWGDASVTHPFFSTRVFWHALDELIDTEAEWLGIVDEFRPYYLEPWTRFAPMEELEKALRISDQLACVQRALSWYLYLTPSRENQQESYKRPSQWLRLFLEHRDLVGSDK</sequence>
<dbReference type="EMBL" id="PGUY01000065">
    <property type="protein sequence ID" value="PLT28150.1"/>
    <property type="molecule type" value="Genomic_DNA"/>
</dbReference>
<proteinExistence type="predicted"/>
<keyword evidence="3" id="KW-1185">Reference proteome</keyword>
<dbReference type="Pfam" id="PF01636">
    <property type="entry name" value="APH"/>
    <property type="match status" value="1"/>
</dbReference>
<dbReference type="OrthoDB" id="101887at2"/>
<evidence type="ECO:0000313" key="2">
    <source>
        <dbReference type="EMBL" id="PLT28150.1"/>
    </source>
</evidence>
<dbReference type="InterPro" id="IPR011009">
    <property type="entry name" value="Kinase-like_dom_sf"/>
</dbReference>
<dbReference type="GO" id="GO:0016740">
    <property type="term" value="F:transferase activity"/>
    <property type="evidence" value="ECO:0007669"/>
    <property type="project" value="UniProtKB-KW"/>
</dbReference>
<dbReference type="SUPFAM" id="SSF56112">
    <property type="entry name" value="Protein kinase-like (PK-like)"/>
    <property type="match status" value="1"/>
</dbReference>
<keyword evidence="2" id="KW-0808">Transferase</keyword>
<reference evidence="2 3" key="1">
    <citation type="submission" date="2017-11" db="EMBL/GenBank/DDBJ databases">
        <title>Comparitive Functional Genomics of Dry Heat Resistant strains isolated from the Viking Spacecraft.</title>
        <authorList>
            <person name="Seuylemezian A."/>
            <person name="Cooper K."/>
            <person name="Vaishampayan P."/>
        </authorList>
    </citation>
    <scope>NUCLEOTIDE SEQUENCE [LARGE SCALE GENOMIC DNA]</scope>
    <source>
        <strain evidence="2 3">V1-29</strain>
    </source>
</reference>
<dbReference type="Proteomes" id="UP000234748">
    <property type="component" value="Unassembled WGS sequence"/>
</dbReference>
<gene>
    <name evidence="2" type="ORF">CUU66_20345</name>
</gene>
<comment type="caution">
    <text evidence="2">The sequence shown here is derived from an EMBL/GenBank/DDBJ whole genome shotgun (WGS) entry which is preliminary data.</text>
</comment>
<evidence type="ECO:0000313" key="3">
    <source>
        <dbReference type="Proteomes" id="UP000234748"/>
    </source>
</evidence>
<name>A0A2N5M1C3_9BACI</name>
<feature type="domain" description="Aminoglycoside phosphotransferase" evidence="1">
    <location>
        <begin position="184"/>
        <end position="342"/>
    </location>
</feature>
<protein>
    <submittedName>
        <fullName evidence="2">Aminoglycoside phosphotransferase family protein</fullName>
    </submittedName>
</protein>